<dbReference type="GO" id="GO:0000155">
    <property type="term" value="F:phosphorelay sensor kinase activity"/>
    <property type="evidence" value="ECO:0007669"/>
    <property type="project" value="InterPro"/>
</dbReference>
<evidence type="ECO:0000313" key="12">
    <source>
        <dbReference type="Proteomes" id="UP000005730"/>
    </source>
</evidence>
<dbReference type="AlphaFoldDB" id="H0UPK1"/>
<accession>H0UPK1</accession>
<evidence type="ECO:0000256" key="2">
    <source>
        <dbReference type="ARBA" id="ARBA00012438"/>
    </source>
</evidence>
<dbReference type="Gene3D" id="3.30.450.20">
    <property type="entry name" value="PAS domain"/>
    <property type="match status" value="4"/>
</dbReference>
<dbReference type="InterPro" id="IPR013656">
    <property type="entry name" value="PAS_4"/>
</dbReference>
<feature type="domain" description="Histidine kinase" evidence="9">
    <location>
        <begin position="580"/>
        <end position="799"/>
    </location>
</feature>
<dbReference type="InterPro" id="IPR001610">
    <property type="entry name" value="PAC"/>
</dbReference>
<dbReference type="EC" id="2.7.13.3" evidence="2"/>
<dbReference type="Pfam" id="PF02518">
    <property type="entry name" value="HATPase_c"/>
    <property type="match status" value="1"/>
</dbReference>
<evidence type="ECO:0000256" key="6">
    <source>
        <dbReference type="ARBA" id="ARBA00022777"/>
    </source>
</evidence>
<dbReference type="Pfam" id="PF08447">
    <property type="entry name" value="PAS_3"/>
    <property type="match status" value="1"/>
</dbReference>
<dbReference type="InterPro" id="IPR003661">
    <property type="entry name" value="HisK_dim/P_dom"/>
</dbReference>
<feature type="domain" description="PAC" evidence="10">
    <location>
        <begin position="390"/>
        <end position="444"/>
    </location>
</feature>
<evidence type="ECO:0000256" key="1">
    <source>
        <dbReference type="ARBA" id="ARBA00000085"/>
    </source>
</evidence>
<comment type="catalytic activity">
    <reaction evidence="1">
        <text>ATP + protein L-histidine = ADP + protein N-phospho-L-histidine.</text>
        <dbReference type="EC" id="2.7.13.3"/>
    </reaction>
</comment>
<dbReference type="eggNOG" id="COG2202">
    <property type="taxonomic scope" value="Bacteria"/>
</dbReference>
<evidence type="ECO:0000256" key="8">
    <source>
        <dbReference type="ARBA" id="ARBA00023012"/>
    </source>
</evidence>
<dbReference type="PROSITE" id="PS50109">
    <property type="entry name" value="HIS_KIN"/>
    <property type="match status" value="1"/>
</dbReference>
<gene>
    <name evidence="11" type="ORF">TheveDRAFT_0381</name>
</gene>
<dbReference type="InterPro" id="IPR003594">
    <property type="entry name" value="HATPase_dom"/>
</dbReference>
<dbReference type="PANTHER" id="PTHR43065">
    <property type="entry name" value="SENSOR HISTIDINE KINASE"/>
    <property type="match status" value="1"/>
</dbReference>
<keyword evidence="5" id="KW-0547">Nucleotide-binding</keyword>
<keyword evidence="8" id="KW-0902">Two-component regulatory system</keyword>
<dbReference type="SMART" id="SM00091">
    <property type="entry name" value="PAS"/>
    <property type="match status" value="3"/>
</dbReference>
<dbReference type="SUPFAM" id="SSF55874">
    <property type="entry name" value="ATPase domain of HSP90 chaperone/DNA topoisomerase II/histidine kinase"/>
    <property type="match status" value="1"/>
</dbReference>
<evidence type="ECO:0000259" key="9">
    <source>
        <dbReference type="PROSITE" id="PS50109"/>
    </source>
</evidence>
<keyword evidence="7" id="KW-0067">ATP-binding</keyword>
<dbReference type="EMBL" id="CM001377">
    <property type="protein sequence ID" value="EHM09548.1"/>
    <property type="molecule type" value="Genomic_DNA"/>
</dbReference>
<keyword evidence="4" id="KW-0808">Transferase</keyword>
<dbReference type="InterPro" id="IPR036890">
    <property type="entry name" value="HATPase_C_sf"/>
</dbReference>
<protein>
    <recommendedName>
        <fullName evidence="2">histidine kinase</fullName>
        <ecNumber evidence="2">2.7.13.3</ecNumber>
    </recommendedName>
</protein>
<evidence type="ECO:0000256" key="4">
    <source>
        <dbReference type="ARBA" id="ARBA00022679"/>
    </source>
</evidence>
<evidence type="ECO:0000256" key="5">
    <source>
        <dbReference type="ARBA" id="ARBA00022741"/>
    </source>
</evidence>
<evidence type="ECO:0000313" key="11">
    <source>
        <dbReference type="EMBL" id="EHM09548.1"/>
    </source>
</evidence>
<dbReference type="InterPro" id="IPR013655">
    <property type="entry name" value="PAS_fold_3"/>
</dbReference>
<evidence type="ECO:0000259" key="10">
    <source>
        <dbReference type="PROSITE" id="PS50113"/>
    </source>
</evidence>
<dbReference type="InterPro" id="IPR036097">
    <property type="entry name" value="HisK_dim/P_sf"/>
</dbReference>
<dbReference type="SUPFAM" id="SSF47384">
    <property type="entry name" value="Homodimeric domain of signal transducing histidine kinase"/>
    <property type="match status" value="1"/>
</dbReference>
<evidence type="ECO:0000256" key="3">
    <source>
        <dbReference type="ARBA" id="ARBA00022553"/>
    </source>
</evidence>
<dbReference type="SMART" id="SM00387">
    <property type="entry name" value="HATPase_c"/>
    <property type="match status" value="1"/>
</dbReference>
<reference evidence="11 12" key="1">
    <citation type="submission" date="2011-10" db="EMBL/GenBank/DDBJ databases">
        <title>The Noncontiguous Finished genome of Thermanaerovibrio velox DSM 12556.</title>
        <authorList>
            <consortium name="US DOE Joint Genome Institute (JGI-PGF)"/>
            <person name="Lucas S."/>
            <person name="Copeland A."/>
            <person name="Lapidus A."/>
            <person name="Glavina del Rio T."/>
            <person name="Dalin E."/>
            <person name="Tice H."/>
            <person name="Bruce D."/>
            <person name="Goodwin L."/>
            <person name="Pitluck S."/>
            <person name="Peters L."/>
            <person name="Mikhailova N."/>
            <person name="Teshima H."/>
            <person name="Kyrpides N."/>
            <person name="Mavromatis K."/>
            <person name="Ivanova N."/>
            <person name="Markowitz V."/>
            <person name="Cheng J.-F."/>
            <person name="Hugenholtz P."/>
            <person name="Woyke T."/>
            <person name="Wu D."/>
            <person name="Spring S."/>
            <person name="Brambilla E.-M."/>
            <person name="Klenk H.-P."/>
            <person name="Eisen J.A."/>
        </authorList>
    </citation>
    <scope>NUCLEOTIDE SEQUENCE [LARGE SCALE GENOMIC DNA]</scope>
    <source>
        <strain evidence="11 12">DSM 12556</strain>
    </source>
</reference>
<dbReference type="InterPro" id="IPR000700">
    <property type="entry name" value="PAS-assoc_C"/>
</dbReference>
<keyword evidence="12" id="KW-1185">Reference proteome</keyword>
<name>H0UPK1_9BACT</name>
<dbReference type="Proteomes" id="UP000005730">
    <property type="component" value="Chromosome"/>
</dbReference>
<dbReference type="CDD" id="cd00082">
    <property type="entry name" value="HisKA"/>
    <property type="match status" value="1"/>
</dbReference>
<keyword evidence="6 11" id="KW-0418">Kinase</keyword>
<dbReference type="HOGENOM" id="CLU_360527_0_0_0"/>
<dbReference type="InterPro" id="IPR000014">
    <property type="entry name" value="PAS"/>
</dbReference>
<dbReference type="STRING" id="926567.TheveDRAFT_0381"/>
<dbReference type="InterPro" id="IPR005467">
    <property type="entry name" value="His_kinase_dom"/>
</dbReference>
<keyword evidence="3" id="KW-0597">Phosphoprotein</keyword>
<dbReference type="InterPro" id="IPR035965">
    <property type="entry name" value="PAS-like_dom_sf"/>
</dbReference>
<dbReference type="Gene3D" id="3.30.565.10">
    <property type="entry name" value="Histidine kinase-like ATPase, C-terminal domain"/>
    <property type="match status" value="1"/>
</dbReference>
<dbReference type="PANTHER" id="PTHR43065:SF46">
    <property type="entry name" value="C4-DICARBOXYLATE TRANSPORT SENSOR PROTEIN DCTB"/>
    <property type="match status" value="1"/>
</dbReference>
<dbReference type="Gene3D" id="1.10.287.130">
    <property type="match status" value="1"/>
</dbReference>
<proteinExistence type="predicted"/>
<dbReference type="InterPro" id="IPR004358">
    <property type="entry name" value="Sig_transdc_His_kin-like_C"/>
</dbReference>
<dbReference type="SUPFAM" id="SSF55785">
    <property type="entry name" value="PYP-like sensor domain (PAS domain)"/>
    <property type="match status" value="4"/>
</dbReference>
<dbReference type="Pfam" id="PF08448">
    <property type="entry name" value="PAS_4"/>
    <property type="match status" value="2"/>
</dbReference>
<dbReference type="GO" id="GO:0005524">
    <property type="term" value="F:ATP binding"/>
    <property type="evidence" value="ECO:0007669"/>
    <property type="project" value="UniProtKB-KW"/>
</dbReference>
<dbReference type="PROSITE" id="PS50113">
    <property type="entry name" value="PAC"/>
    <property type="match status" value="2"/>
</dbReference>
<evidence type="ECO:0000256" key="7">
    <source>
        <dbReference type="ARBA" id="ARBA00022840"/>
    </source>
</evidence>
<dbReference type="SMART" id="SM00086">
    <property type="entry name" value="PAC"/>
    <property type="match status" value="2"/>
</dbReference>
<dbReference type="PRINTS" id="PR00344">
    <property type="entry name" value="BCTRLSENSOR"/>
</dbReference>
<dbReference type="eggNOG" id="COG3852">
    <property type="taxonomic scope" value="Bacteria"/>
</dbReference>
<organism evidence="11 12">
    <name type="scientific">Thermanaerovibrio velox DSM 12556</name>
    <dbReference type="NCBI Taxonomy" id="926567"/>
    <lineage>
        <taxon>Bacteria</taxon>
        <taxon>Thermotogati</taxon>
        <taxon>Synergistota</taxon>
        <taxon>Synergistia</taxon>
        <taxon>Synergistales</taxon>
        <taxon>Synergistaceae</taxon>
        <taxon>Thermanaerovibrio</taxon>
    </lineage>
</organism>
<sequence length="800" mass="89337">MAELNILNRLFYDILTGKMHYKMRKGIPMQEGQHTKGGPRDLNWFLEGHRGLIIGFPKGMIVLSPRGEVALCNRAALNLLGFDPSTECERLQDLEAFTFNGDVEVSLDEALNEALSRGSFDSNCLIKTPWGALRPLNLSVTPIKNPDGETIGLLCILTGLDELWKRQEELKESDRRHRELFTLLRTMCDNVPDMIWAKDLKKRYIFANRALAEKLLNAKDTDEPIGKTDLFFATRERESHPEDPQWHTFGEICQDSDLLTLEAMAPSRFDEWGNVKGKFLFLDVHKAPFFDQNGVLIGTVGCGRDITKEKAMEQELLESRRRLKLALECGDIYTWEWDIPRGTITVNPSPDGDRDDLSSPSEEVIFGRIHPEDAPEVKAKVDRILNGEQRTFDHIFRRQNRLGQWEWIWCKGAAVEYQDGRPTRITGVARNVSERMEAIRALSRSESRYRALFEGSIDGLLVLGGESLLIVEANSTARRLLGKEDPIGLKALFYPISGEAERPMTPKELADRSHSTPLEVFASVSGGAPSPVEVLAKWIHLGEGQRGILVILRDLAPVLKMRTQLLQAHKMRALSTIAEGMGHELNNILAPLQGYSEMGLSGMMPPDICFTKILEGVKRARELTLKLLMTSRPPVEASETIDLKDFVERHVPILSEIAPEGISVSWSVPDRPLTVQLTTEHARQVLLHLWSNAIWAVSPGGHIEISLREVQVDPSQAAMNPNLSEGPYAVLSICDDGCGMDEVTKARAPEPFFSSRVPIGSGLGLSVVHGLITHHQGTVVIESTPHVGTAVHVYIPLCDR</sequence>
<dbReference type="CDD" id="cd00130">
    <property type="entry name" value="PAS"/>
    <property type="match status" value="1"/>
</dbReference>
<feature type="domain" description="PAC" evidence="10">
    <location>
        <begin position="263"/>
        <end position="318"/>
    </location>
</feature>
<dbReference type="Pfam" id="PF13188">
    <property type="entry name" value="PAS_8"/>
    <property type="match status" value="1"/>
</dbReference>